<evidence type="ECO:0000313" key="12">
    <source>
        <dbReference type="Proteomes" id="UP000549394"/>
    </source>
</evidence>
<evidence type="ECO:0000259" key="7">
    <source>
        <dbReference type="Pfam" id="PF04118"/>
    </source>
</evidence>
<evidence type="ECO:0000256" key="3">
    <source>
        <dbReference type="ARBA" id="ARBA00022927"/>
    </source>
</evidence>
<evidence type="ECO:0000313" key="11">
    <source>
        <dbReference type="EMBL" id="CAD5112610.1"/>
    </source>
</evidence>
<keyword evidence="5" id="KW-0472">Membrane</keyword>
<reference evidence="11 12" key="1">
    <citation type="submission" date="2020-08" db="EMBL/GenBank/DDBJ databases">
        <authorList>
            <person name="Hejnol A."/>
        </authorList>
    </citation>
    <scope>NUCLEOTIDE SEQUENCE [LARGE SCALE GENOMIC DNA]</scope>
</reference>
<evidence type="ECO:0000259" key="8">
    <source>
        <dbReference type="Pfam" id="PF24597"/>
    </source>
</evidence>
<dbReference type="Pfam" id="PF24601">
    <property type="entry name" value="TPR_DOP1"/>
    <property type="match status" value="1"/>
</dbReference>
<protein>
    <submittedName>
        <fullName evidence="11">DgyrCDS1823</fullName>
    </submittedName>
</protein>
<dbReference type="GO" id="GO:0005802">
    <property type="term" value="C:trans-Golgi network"/>
    <property type="evidence" value="ECO:0007669"/>
    <property type="project" value="TreeGrafter"/>
</dbReference>
<name>A0A7I8VAA2_9ANNE</name>
<evidence type="ECO:0000259" key="10">
    <source>
        <dbReference type="Pfam" id="PF24601"/>
    </source>
</evidence>
<comment type="caution">
    <text evidence="11">The sequence shown here is derived from an EMBL/GenBank/DDBJ whole genome shotgun (WGS) entry which is preliminary data.</text>
</comment>
<dbReference type="InterPro" id="IPR040314">
    <property type="entry name" value="DOP1"/>
</dbReference>
<gene>
    <name evidence="11" type="ORF">DGYR_LOCUS1719</name>
</gene>
<comment type="subcellular location">
    <subcellularLocation>
        <location evidence="1">Golgi apparatus membrane</location>
        <topology evidence="1">Peripheral membrane protein</topology>
    </subcellularLocation>
</comment>
<evidence type="ECO:0000256" key="2">
    <source>
        <dbReference type="ARBA" id="ARBA00022448"/>
    </source>
</evidence>
<keyword evidence="12" id="KW-1185">Reference proteome</keyword>
<organism evidence="11 12">
    <name type="scientific">Dimorphilus gyrociliatus</name>
    <dbReference type="NCBI Taxonomy" id="2664684"/>
    <lineage>
        <taxon>Eukaryota</taxon>
        <taxon>Metazoa</taxon>
        <taxon>Spiralia</taxon>
        <taxon>Lophotrochozoa</taxon>
        <taxon>Annelida</taxon>
        <taxon>Polychaeta</taxon>
        <taxon>Polychaeta incertae sedis</taxon>
        <taxon>Dinophilidae</taxon>
        <taxon>Dimorphilus</taxon>
    </lineage>
</organism>
<accession>A0A7I8VAA2</accession>
<feature type="domain" description="DOP1-like middle TPR" evidence="8">
    <location>
        <begin position="324"/>
        <end position="512"/>
    </location>
</feature>
<evidence type="ECO:0000256" key="1">
    <source>
        <dbReference type="ARBA" id="ARBA00004395"/>
    </source>
</evidence>
<dbReference type="Pfam" id="PF04118">
    <property type="entry name" value="Dopey_N"/>
    <property type="match status" value="1"/>
</dbReference>
<evidence type="ECO:0000259" key="9">
    <source>
        <dbReference type="Pfam" id="PF24598"/>
    </source>
</evidence>
<feature type="domain" description="DOP1 N-terminal" evidence="7">
    <location>
        <begin position="14"/>
        <end position="299"/>
    </location>
</feature>
<dbReference type="PANTHER" id="PTHR14042:SF24">
    <property type="entry name" value="PROTEIN DOPEY-1 HOMOLOG"/>
    <property type="match status" value="1"/>
</dbReference>
<dbReference type="InterPro" id="IPR056458">
    <property type="entry name" value="TPR_DOP1_M"/>
</dbReference>
<evidence type="ECO:0000256" key="5">
    <source>
        <dbReference type="ARBA" id="ARBA00023136"/>
    </source>
</evidence>
<sequence length="2108" mass="238300">MSLISPEECDLLSDSKYRAYVAQVEKVLKGFESTNDWPDMISALGKLNKVLQNNVRYPIVPKRVTIGKRLAQCLHPALPAGVHLRCLETYDIMFRCMGTSRLAADLLTYSTGLLPLLAFAATNVKPVLLQLFETHFVPLNKLSRPAIPGLLFGLLPGLEEGSEHFDRVSRLLDSLCDAVDSIFFYGCLWECVLFNAQTRLQALTYVLSKLDKKKSMEDQLFLIGTNVDSFVSSLCQSIQDFSVLVQRAALDLLLLSFPIHSSHLIKDDMRKLAKSAIIVVLRRDMSLNRRLYAWLLGTDGNGVPINWKTERTDSLSTAELTHEYFEVNSKKMLSDALKELARNAKDVTGLYPFKITISLLDKAEIGASIIEDVLLDLIRLIKRLCKTESIERKDEIVKMSNLLLSSLEEDYVWSFLAKNANIAAEKGDLVEMCELITVVLEQVPPENIVAVQTKQVPTLLNHLLAVSLKYSTTMRCETLEILLGLCKKLLMKVLPTMVQIPSDGEHSEEENSRQQTNDLGKNETLENCFKQAVSVFENITKRLINFEKFDNIIGNLLKISTSQTEVVKMAHDCSEEVVASFRLCCELILEFSTFPMCVDDMDDVEDIEEVPNWLKLLLFCCCATKNLDIEYIGVSSFLELVSISSTVKSVLKRRKASKSSTQIVMRPILKQNQLDYMLKNNFIFEVLARRLWKKLSDSNRLEKNVELFDKLHQLAPTSICEDVIGEALVEEDLIERVRAHTNFSAMWHVLRESSSFSNISTLTKSFDRSVVVVLSALNRNSFPECRQVALHWLSHAVQRSDLVRVLEPLLLILLHPDTARICLKNLLSFQQKLRGDKKNFSDDEANICAISHVKGEVKYIKKSNGIKKSKPSEKNESNVCYAMTSLTDTGRLTETYHPAAESNDYDKIDASNVNLRLNPFDNCETPSFDVLDLTQNLFAPSNVRNARRLDKDVCKMEGITFQDESKNNNVSEEGSSYSSADEAIDDGEIEKSIGQNLIEQERVRSENDQKLFKRESYQVARDILDDILNDVFQVVSVQYDLTDTKPREIDEDEVFEKSEDGYLMVNKILLYCQKYDSDRILHCLECLENILDANCKLLSSALATSQVTQSTTKRSLQLLKLFDSHARSIDGFEFNEEKNICPQSCSLLELLTCLCLHIIRSYYPAKLPVGKISTSDRISNCQVQVKAVEFLTGIYKQIATISMEKGDGFCKFITDLLQKCKVQSTAIHCLLSTIYRNEKFKGKLGLAQRVINMNSFGEERALQCGILNFISVLIRLEYVITPTKQLEERLRINQNARHYVRNKNIVAQRVFRMAFIQTLKQKQLHLHREWINTLCLVLPYTGKGLSSLVGCIIEQICKNIETISDNNTDTPPDYVLSQIEGLTTLLHIIIIEQDTDTENSIRLLQRTAIKPSHTGLQEARKSLLQILYKVVCAIAAVWKSEKICSQRIVRTAILELVSPIAKQHPTHLLSAFAIVWTTKKPQKPGKVFPIFTADQTNLVDILFAVKVWPLLELISAVKGILKSPSLSSTSKILKLDVSVLQLFLAYIRKCSTNCLVEHLTVILQLFKDAMQMPNVSPPAVFLFLLVMNDIVEKIGQSLSSEEKKKERKEIQETISKVLECISTIAGSSLEQTTWLRRNLVVKAGRQVDLDEDFLDDAPGVTQDHEIINNEAPRSEKRRHSVAALAVLGKVIAPLLDVSFSSDEKEKTVPILQNMMHNVLPYLKHRVLNNLPSLRAGLTVLSSISEYTYTRKAWRKETFELLLDINFFLMDLTCATTWNSIIDNLMTHDRTTFAELLAKMPLGSTSAGLGIFSSKDAEAEQKAMLMKRLAFVIFSSEEGQYESSMPEIQERLTDCLRIHSPYLNSQVFLAVRVLLLRMSPGPMTLLWPIILTEIVHVLLLMEQDLTPIGEEGSRSTILSGRVDSWINTNGSLSNIMSPAWYCLYLATCKLLDLCMTLNAEKLPQFAMYKWAFIGEESDRNSFVPCQPGRSSEAFVPYINRLSTLMNKKFGPSNQYLSAPPGKPALTLKSITSLQELQPFIDYLVRSHSCRFSSNKLQTQQNVSKSKSAPDVRSAPFALVTCDEVVDESLPAEEYIEKLVLMDFLEPVPQ</sequence>
<evidence type="ECO:0000256" key="4">
    <source>
        <dbReference type="ARBA" id="ARBA00023034"/>
    </source>
</evidence>
<comment type="similarity">
    <text evidence="6">Belongs to the DOP1 family.</text>
</comment>
<dbReference type="OrthoDB" id="297643at2759"/>
<dbReference type="Proteomes" id="UP000549394">
    <property type="component" value="Unassembled WGS sequence"/>
</dbReference>
<dbReference type="GO" id="GO:0006895">
    <property type="term" value="P:Golgi to endosome transport"/>
    <property type="evidence" value="ECO:0007669"/>
    <property type="project" value="InterPro"/>
</dbReference>
<keyword evidence="4" id="KW-0333">Golgi apparatus</keyword>
<proteinExistence type="inferred from homology"/>
<dbReference type="GO" id="GO:0000139">
    <property type="term" value="C:Golgi membrane"/>
    <property type="evidence" value="ECO:0007669"/>
    <property type="project" value="UniProtKB-SubCell"/>
</dbReference>
<dbReference type="GO" id="GO:0015031">
    <property type="term" value="P:protein transport"/>
    <property type="evidence" value="ECO:0007669"/>
    <property type="project" value="UniProtKB-KW"/>
</dbReference>
<dbReference type="InterPro" id="IPR007249">
    <property type="entry name" value="DOP1_N"/>
</dbReference>
<dbReference type="GO" id="GO:0005829">
    <property type="term" value="C:cytosol"/>
    <property type="evidence" value="ECO:0007669"/>
    <property type="project" value="GOC"/>
</dbReference>
<dbReference type="GO" id="GO:0005768">
    <property type="term" value="C:endosome"/>
    <property type="evidence" value="ECO:0007669"/>
    <property type="project" value="TreeGrafter"/>
</dbReference>
<feature type="domain" description="DOP1-like TPR" evidence="10">
    <location>
        <begin position="1066"/>
        <end position="1388"/>
    </location>
</feature>
<dbReference type="PANTHER" id="PTHR14042">
    <property type="entry name" value="DOPEY-RELATED"/>
    <property type="match status" value="1"/>
</dbReference>
<dbReference type="Pfam" id="PF24598">
    <property type="entry name" value="DOP1_C"/>
    <property type="match status" value="1"/>
</dbReference>
<dbReference type="InterPro" id="IPR056459">
    <property type="entry name" value="TPR_DOP1"/>
</dbReference>
<evidence type="ECO:0000256" key="6">
    <source>
        <dbReference type="ARBA" id="ARBA00046326"/>
    </source>
</evidence>
<keyword evidence="3" id="KW-0653">Protein transport</keyword>
<dbReference type="Pfam" id="PF24597">
    <property type="entry name" value="TPR_DOP1_M"/>
    <property type="match status" value="1"/>
</dbReference>
<dbReference type="InterPro" id="IPR056457">
    <property type="entry name" value="DOP1_C"/>
</dbReference>
<keyword evidence="2" id="KW-0813">Transport</keyword>
<feature type="domain" description="DOP1-like C-terminal" evidence="9">
    <location>
        <begin position="1544"/>
        <end position="2042"/>
    </location>
</feature>
<dbReference type="EMBL" id="CAJFCJ010000002">
    <property type="protein sequence ID" value="CAD5112610.1"/>
    <property type="molecule type" value="Genomic_DNA"/>
</dbReference>